<accession>A0AAD7I164</accession>
<evidence type="ECO:0000256" key="1">
    <source>
        <dbReference type="SAM" id="MobiDB-lite"/>
    </source>
</evidence>
<protein>
    <submittedName>
        <fullName evidence="2">Uncharacterized protein</fullName>
    </submittedName>
</protein>
<proteinExistence type="predicted"/>
<name>A0AAD7I164_9AGAR</name>
<feature type="compositionally biased region" description="Basic and acidic residues" evidence="1">
    <location>
        <begin position="109"/>
        <end position="122"/>
    </location>
</feature>
<dbReference type="Proteomes" id="UP001215598">
    <property type="component" value="Unassembled WGS sequence"/>
</dbReference>
<sequence>MSYSTGSERREQAPRELKVWEVDDYIAGDVRNAQLKEYIAGCLIRHLPGTRLNEKIFGINGQVHISEIGALSSGIATSSPKSDAVRRRRQAEARDPWYGADANYKGRDSWPQKAVRSRDSESTIRGGSVVVPDNENCHADLTQIAAVLAFRRAQSYPESAERNQNQKKNKQQQAAPPVATSLFVVDKWWMFNASTAPLCCYPFKKKPQKTLWRRLPVAPAQSDLDDSTRQTRFNFPTFPGASPSLLVHLLPGTARKSAVSHPGRTPPNSTVPALLQIGLHRKGERREGKDLLNTRRPYYPQSFDIVGRRTSNGSLRLPCCIATLRLYAGIVSTSFPKGRQIHTGYPPWRARTSPNLIHTSPLAPFLSPPSLSFDLRLRTRPCYCAPPLLVPASTPAPSSLLEVVPAPALNRRRDLCTPYGPVRGHPPGAHTYSPFPLPTQSLYPYTSARMSLLNFRI</sequence>
<evidence type="ECO:0000313" key="3">
    <source>
        <dbReference type="Proteomes" id="UP001215598"/>
    </source>
</evidence>
<dbReference type="EMBL" id="JARKIB010000146">
    <property type="protein sequence ID" value="KAJ7732277.1"/>
    <property type="molecule type" value="Genomic_DNA"/>
</dbReference>
<gene>
    <name evidence="2" type="ORF">B0H16DRAFT_1770355</name>
</gene>
<feature type="region of interest" description="Disordered" evidence="1">
    <location>
        <begin position="109"/>
        <end position="129"/>
    </location>
</feature>
<comment type="caution">
    <text evidence="2">The sequence shown here is derived from an EMBL/GenBank/DDBJ whole genome shotgun (WGS) entry which is preliminary data.</text>
</comment>
<organism evidence="2 3">
    <name type="scientific">Mycena metata</name>
    <dbReference type="NCBI Taxonomy" id="1033252"/>
    <lineage>
        <taxon>Eukaryota</taxon>
        <taxon>Fungi</taxon>
        <taxon>Dikarya</taxon>
        <taxon>Basidiomycota</taxon>
        <taxon>Agaricomycotina</taxon>
        <taxon>Agaricomycetes</taxon>
        <taxon>Agaricomycetidae</taxon>
        <taxon>Agaricales</taxon>
        <taxon>Marasmiineae</taxon>
        <taxon>Mycenaceae</taxon>
        <taxon>Mycena</taxon>
    </lineage>
</organism>
<dbReference type="AlphaFoldDB" id="A0AAD7I164"/>
<keyword evidence="3" id="KW-1185">Reference proteome</keyword>
<evidence type="ECO:0000313" key="2">
    <source>
        <dbReference type="EMBL" id="KAJ7732277.1"/>
    </source>
</evidence>
<feature type="region of interest" description="Disordered" evidence="1">
    <location>
        <begin position="156"/>
        <end position="176"/>
    </location>
</feature>
<reference evidence="2" key="1">
    <citation type="submission" date="2023-03" db="EMBL/GenBank/DDBJ databases">
        <title>Massive genome expansion in bonnet fungi (Mycena s.s.) driven by repeated elements and novel gene families across ecological guilds.</title>
        <authorList>
            <consortium name="Lawrence Berkeley National Laboratory"/>
            <person name="Harder C.B."/>
            <person name="Miyauchi S."/>
            <person name="Viragh M."/>
            <person name="Kuo A."/>
            <person name="Thoen E."/>
            <person name="Andreopoulos B."/>
            <person name="Lu D."/>
            <person name="Skrede I."/>
            <person name="Drula E."/>
            <person name="Henrissat B."/>
            <person name="Morin E."/>
            <person name="Kohler A."/>
            <person name="Barry K."/>
            <person name="LaButti K."/>
            <person name="Morin E."/>
            <person name="Salamov A."/>
            <person name="Lipzen A."/>
            <person name="Mereny Z."/>
            <person name="Hegedus B."/>
            <person name="Baldrian P."/>
            <person name="Stursova M."/>
            <person name="Weitz H."/>
            <person name="Taylor A."/>
            <person name="Grigoriev I.V."/>
            <person name="Nagy L.G."/>
            <person name="Martin F."/>
            <person name="Kauserud H."/>
        </authorList>
    </citation>
    <scope>NUCLEOTIDE SEQUENCE</scope>
    <source>
        <strain evidence="2">CBHHK182m</strain>
    </source>
</reference>